<dbReference type="AlphaFoldDB" id="A0A8H7XTA6"/>
<reference evidence="2" key="1">
    <citation type="submission" date="2021-02" db="EMBL/GenBank/DDBJ databases">
        <title>Psilocybe cubensis genome.</title>
        <authorList>
            <person name="Mckernan K.J."/>
            <person name="Crawford S."/>
            <person name="Trippe A."/>
            <person name="Kane L.T."/>
            <person name="Mclaughlin S."/>
        </authorList>
    </citation>
    <scope>NUCLEOTIDE SEQUENCE [LARGE SCALE GENOMIC DNA]</scope>
    <source>
        <strain evidence="2">MGC-MH-2018</strain>
    </source>
</reference>
<gene>
    <name evidence="2" type="ORF">JR316_007510</name>
</gene>
<sequence>MKPAVGAAGLCHLRLALCSINDQQVHSTDEQQHVGCSSHSHPLSALPFAVYSVIHCPPPPSTASDILTPTQMTSSMLLLLAPQSAPLQSPILTSVLTSAASVTSTSSHDIPGIDLILPGAIPPPFSRISSTLVASVPIPAFIDNQ</sequence>
<proteinExistence type="predicted"/>
<feature type="signal peptide" evidence="1">
    <location>
        <begin position="1"/>
        <end position="18"/>
    </location>
</feature>
<dbReference type="EMBL" id="JAFIQS010000007">
    <property type="protein sequence ID" value="KAG5167171.1"/>
    <property type="molecule type" value="Genomic_DNA"/>
</dbReference>
<evidence type="ECO:0000313" key="2">
    <source>
        <dbReference type="EMBL" id="KAG5167171.1"/>
    </source>
</evidence>
<keyword evidence="1" id="KW-0732">Signal</keyword>
<accession>A0A8H7XTA6</accession>
<comment type="caution">
    <text evidence="2">The sequence shown here is derived from an EMBL/GenBank/DDBJ whole genome shotgun (WGS) entry which is preliminary data.</text>
</comment>
<name>A0A8H7XTA6_PSICU</name>
<feature type="chain" id="PRO_5034053971" evidence="1">
    <location>
        <begin position="19"/>
        <end position="145"/>
    </location>
</feature>
<organism evidence="2">
    <name type="scientific">Psilocybe cubensis</name>
    <name type="common">Psychedelic mushroom</name>
    <name type="synonym">Stropharia cubensis</name>
    <dbReference type="NCBI Taxonomy" id="181762"/>
    <lineage>
        <taxon>Eukaryota</taxon>
        <taxon>Fungi</taxon>
        <taxon>Dikarya</taxon>
        <taxon>Basidiomycota</taxon>
        <taxon>Agaricomycotina</taxon>
        <taxon>Agaricomycetes</taxon>
        <taxon>Agaricomycetidae</taxon>
        <taxon>Agaricales</taxon>
        <taxon>Agaricineae</taxon>
        <taxon>Strophariaceae</taxon>
        <taxon>Psilocybe</taxon>
    </lineage>
</organism>
<protein>
    <submittedName>
        <fullName evidence="2">Uncharacterized protein</fullName>
    </submittedName>
</protein>
<evidence type="ECO:0000256" key="1">
    <source>
        <dbReference type="SAM" id="SignalP"/>
    </source>
</evidence>